<comment type="function">
    <text evidence="6">Subunit of the oligosaccharyl transferase (OST) complex that catalyzes the initial transfer of a defined glycan (Glc(3)Man(9)GlcNAc(2) in eukaryotes) from the lipid carrier dolichol-pyrophosphate to an asparagine residue within an Asn-X-Ser/Thr consensus motif in nascent polypeptide chains, the first step in protein N-glycosylation. N-glycosylation occurs cotranslationally and the complex associates with the Sec61 complex at the channel-forming translocon complex that mediates protein translocation across the endoplasmic reticulum (ER). All subunits are required for a maximal enzyme activity.</text>
</comment>
<keyword evidence="3 6" id="KW-0812">Transmembrane</keyword>
<evidence type="ECO:0000256" key="3">
    <source>
        <dbReference type="ARBA" id="ARBA00022692"/>
    </source>
</evidence>
<dbReference type="InterPro" id="IPR007915">
    <property type="entry name" value="TMEM258/Ost5"/>
</dbReference>
<dbReference type="Pfam" id="PF05251">
    <property type="entry name" value="Ost5"/>
    <property type="match status" value="1"/>
</dbReference>
<keyword evidence="4 6" id="KW-1133">Transmembrane helix</keyword>
<dbReference type="GO" id="GO:0008250">
    <property type="term" value="C:oligosaccharyltransferase complex"/>
    <property type="evidence" value="ECO:0007669"/>
    <property type="project" value="UniProtKB-UniRule"/>
</dbReference>
<comment type="subunit">
    <text evidence="6">Component of the oligosaccharyltransferase (OST) complex.</text>
</comment>
<dbReference type="InParanoid" id="A0A2T2ZWB7"/>
<feature type="transmembrane region" description="Helical" evidence="6">
    <location>
        <begin position="53"/>
        <end position="78"/>
    </location>
</feature>
<keyword evidence="5 6" id="KW-0472">Membrane</keyword>
<evidence type="ECO:0000313" key="7">
    <source>
        <dbReference type="EMBL" id="PSR78400.1"/>
    </source>
</evidence>
<gene>
    <name evidence="7" type="ORF">BD289DRAFT_376760</name>
</gene>
<keyword evidence="8" id="KW-1185">Reference proteome</keyword>
<dbReference type="EMBL" id="KZ678609">
    <property type="protein sequence ID" value="PSR78400.1"/>
    <property type="molecule type" value="Genomic_DNA"/>
</dbReference>
<reference evidence="7 8" key="1">
    <citation type="journal article" date="2018" name="Mycol. Prog.">
        <title>Coniella lustricola, a new species from submerged detritus.</title>
        <authorList>
            <person name="Raudabaugh D.B."/>
            <person name="Iturriaga T."/>
            <person name="Carver A."/>
            <person name="Mondo S."/>
            <person name="Pangilinan J."/>
            <person name="Lipzen A."/>
            <person name="He G."/>
            <person name="Amirebrahimi M."/>
            <person name="Grigoriev I.V."/>
            <person name="Miller A.N."/>
        </authorList>
    </citation>
    <scope>NUCLEOTIDE SEQUENCE [LARGE SCALE GENOMIC DNA]</scope>
    <source>
        <strain evidence="7 8">B22-T-1</strain>
    </source>
</reference>
<dbReference type="Proteomes" id="UP000241462">
    <property type="component" value="Unassembled WGS sequence"/>
</dbReference>
<proteinExistence type="inferred from homology"/>
<evidence type="ECO:0000313" key="8">
    <source>
        <dbReference type="Proteomes" id="UP000241462"/>
    </source>
</evidence>
<evidence type="ECO:0000256" key="4">
    <source>
        <dbReference type="ARBA" id="ARBA00022989"/>
    </source>
</evidence>
<evidence type="ECO:0000256" key="2">
    <source>
        <dbReference type="ARBA" id="ARBA00009825"/>
    </source>
</evidence>
<evidence type="ECO:0000256" key="5">
    <source>
        <dbReference type="ARBA" id="ARBA00023136"/>
    </source>
</evidence>
<protein>
    <recommendedName>
        <fullName evidence="6">Dolichyl-diphosphooligosaccharide-protein glycosyltransferase subunit OST5</fullName>
    </recommendedName>
</protein>
<dbReference type="OrthoDB" id="5371169at2759"/>
<dbReference type="GO" id="GO:0006487">
    <property type="term" value="P:protein N-linked glycosylation"/>
    <property type="evidence" value="ECO:0007669"/>
    <property type="project" value="UniProtKB-UniRule"/>
</dbReference>
<evidence type="ECO:0000256" key="1">
    <source>
        <dbReference type="ARBA" id="ARBA00004141"/>
    </source>
</evidence>
<comment type="similarity">
    <text evidence="2 6">Belongs to the OST5 family.</text>
</comment>
<sequence>MDSSLVDVWATAAGHPFLPTVGKNTQLLVAFTLLLLGVFLFGIFALNRSLANVSVIGLPASLAIAYGTVYMFCAVGVYV</sequence>
<organism evidence="7 8">
    <name type="scientific">Coniella lustricola</name>
    <dbReference type="NCBI Taxonomy" id="2025994"/>
    <lineage>
        <taxon>Eukaryota</taxon>
        <taxon>Fungi</taxon>
        <taxon>Dikarya</taxon>
        <taxon>Ascomycota</taxon>
        <taxon>Pezizomycotina</taxon>
        <taxon>Sordariomycetes</taxon>
        <taxon>Sordariomycetidae</taxon>
        <taxon>Diaporthales</taxon>
        <taxon>Schizoparmaceae</taxon>
        <taxon>Coniella</taxon>
    </lineage>
</organism>
<feature type="transmembrane region" description="Helical" evidence="6">
    <location>
        <begin position="27"/>
        <end position="46"/>
    </location>
</feature>
<name>A0A2T2ZWB7_9PEZI</name>
<comment type="subcellular location">
    <subcellularLocation>
        <location evidence="1 6">Membrane</location>
        <topology evidence="1 6">Multi-pass membrane protein</topology>
    </subcellularLocation>
</comment>
<dbReference type="AlphaFoldDB" id="A0A2T2ZWB7"/>
<dbReference type="STRING" id="2025994.A0A2T2ZWB7"/>
<accession>A0A2T2ZWB7</accession>
<evidence type="ECO:0000256" key="6">
    <source>
        <dbReference type="RuleBase" id="RU367008"/>
    </source>
</evidence>